<evidence type="ECO:0000256" key="3">
    <source>
        <dbReference type="ARBA" id="ARBA00023015"/>
    </source>
</evidence>
<proteinExistence type="predicted"/>
<feature type="domain" description="Zn(2)-C6 fungal-type" evidence="8">
    <location>
        <begin position="32"/>
        <end position="62"/>
    </location>
</feature>
<gene>
    <name evidence="9" type="ORF">Z518_02494</name>
</gene>
<dbReference type="CDD" id="cd00067">
    <property type="entry name" value="GAL4"/>
    <property type="match status" value="1"/>
</dbReference>
<dbReference type="InterPro" id="IPR007219">
    <property type="entry name" value="XnlR_reg_dom"/>
</dbReference>
<dbReference type="EMBL" id="KN847476">
    <property type="protein sequence ID" value="KIX07840.1"/>
    <property type="molecule type" value="Genomic_DNA"/>
</dbReference>
<organism evidence="9 10">
    <name type="scientific">Rhinocladiella mackenziei CBS 650.93</name>
    <dbReference type="NCBI Taxonomy" id="1442369"/>
    <lineage>
        <taxon>Eukaryota</taxon>
        <taxon>Fungi</taxon>
        <taxon>Dikarya</taxon>
        <taxon>Ascomycota</taxon>
        <taxon>Pezizomycotina</taxon>
        <taxon>Eurotiomycetes</taxon>
        <taxon>Chaetothyriomycetidae</taxon>
        <taxon>Chaetothyriales</taxon>
        <taxon>Herpotrichiellaceae</taxon>
        <taxon>Rhinocladiella</taxon>
    </lineage>
</organism>
<dbReference type="Pfam" id="PF04082">
    <property type="entry name" value="Fungal_trans"/>
    <property type="match status" value="1"/>
</dbReference>
<dbReference type="AlphaFoldDB" id="A0A0D2JF51"/>
<keyword evidence="5" id="KW-0804">Transcription</keyword>
<protein>
    <submittedName>
        <fullName evidence="9">Rhinocladiella mackenziei CBS 650.93 unplaced genomic scaffold supercont1.2, whole genome shotgun sequence</fullName>
    </submittedName>
</protein>
<dbReference type="PANTHER" id="PTHR31845:SF39">
    <property type="entry name" value="TRANSCRIPTION FACTOR PBCR-RELATED"/>
    <property type="match status" value="1"/>
</dbReference>
<dbReference type="CDD" id="cd12148">
    <property type="entry name" value="fungal_TF_MHR"/>
    <property type="match status" value="1"/>
</dbReference>
<dbReference type="STRING" id="1442369.A0A0D2JF51"/>
<feature type="compositionally biased region" description="Polar residues" evidence="7">
    <location>
        <begin position="109"/>
        <end position="124"/>
    </location>
</feature>
<evidence type="ECO:0000256" key="7">
    <source>
        <dbReference type="SAM" id="MobiDB-lite"/>
    </source>
</evidence>
<keyword evidence="2" id="KW-0479">Metal-binding</keyword>
<dbReference type="GO" id="GO:0008270">
    <property type="term" value="F:zinc ion binding"/>
    <property type="evidence" value="ECO:0007669"/>
    <property type="project" value="InterPro"/>
</dbReference>
<dbReference type="OrthoDB" id="3365636at2759"/>
<name>A0A0D2JF51_9EURO</name>
<dbReference type="GeneID" id="25290565"/>
<dbReference type="Gene3D" id="4.10.240.10">
    <property type="entry name" value="Zn(2)-C6 fungal-type DNA-binding domain"/>
    <property type="match status" value="1"/>
</dbReference>
<evidence type="ECO:0000256" key="4">
    <source>
        <dbReference type="ARBA" id="ARBA00023125"/>
    </source>
</evidence>
<evidence type="ECO:0000259" key="8">
    <source>
        <dbReference type="PROSITE" id="PS00463"/>
    </source>
</evidence>
<dbReference type="PROSITE" id="PS00463">
    <property type="entry name" value="ZN2_CY6_FUNGAL_1"/>
    <property type="match status" value="1"/>
</dbReference>
<dbReference type="RefSeq" id="XP_013274976.1">
    <property type="nucleotide sequence ID" value="XM_013419522.1"/>
</dbReference>
<dbReference type="GO" id="GO:0005634">
    <property type="term" value="C:nucleus"/>
    <property type="evidence" value="ECO:0007669"/>
    <property type="project" value="UniProtKB-SubCell"/>
</dbReference>
<evidence type="ECO:0000256" key="2">
    <source>
        <dbReference type="ARBA" id="ARBA00022723"/>
    </source>
</evidence>
<dbReference type="InterPro" id="IPR051089">
    <property type="entry name" value="prtT"/>
</dbReference>
<sequence length="713" mass="79256">MPVDGSDPTEGSADDNEPVSYQSSRRPKISRACLACRSSKTRCIPVEGIESCEACVRRNRPCLIPGPAKPRVKTSQKFSELEKKIESLTTALAARSHSGQLESHDAPDTTISSMSSEPLTNVSKSPEHSGRFRYRNDSSEPLQDSCLKISGPREYVDVIDRGLIDIPTAEVLFNHWDLSMRPILPLLNLADTPPARIRETKPTLFLAILAVASASILPAFESPLVTELNEQLARQILILGKKSIDLIQAILLYSQYYIRPSVSNNYACTQYISAAITMSCDMAIGRKVRGGSRSDIGRVEQWARTWLAGWFAASTNATLLRQQYPMPPVHDLESCLNVLSSDTNTDLSDQWFCSLIQLQLILEDVSNLLSNQAKLMETFDEPSTQYKMQMFRRRLDNWKESAPRAVDECLRKCAAHFTNLCIHHVAIRSYHQKVYPPSQKQNTSRPSDNEVTLSTPHFESLCISMEAAQGVLNAYLSIEDTRARLLPNMYLLWTLYAAVSLIKLSHFAGHILSQNTAVPANESGETSVLQYLDAMINKTSKISTNGYLPQAKPCGIAFIKLKTWYVHKLDVCINSDGVCDVTRGPVYSVFGNGPEPTLPDSVTVSESEPAPSVGQQGSGQRRGISSGHPPHGESIQQRENRGAFVPNPDSAQNPMSDMEKIQGFDPRNMADAVYHPLTYANTDWDDLAHAEAMREFDTLMMMDGDDSWMKTLF</sequence>
<dbReference type="InterPro" id="IPR001138">
    <property type="entry name" value="Zn2Cys6_DnaBD"/>
</dbReference>
<dbReference type="SUPFAM" id="SSF57701">
    <property type="entry name" value="Zn2/Cys6 DNA-binding domain"/>
    <property type="match status" value="1"/>
</dbReference>
<dbReference type="GO" id="GO:0006351">
    <property type="term" value="P:DNA-templated transcription"/>
    <property type="evidence" value="ECO:0007669"/>
    <property type="project" value="InterPro"/>
</dbReference>
<keyword evidence="4" id="KW-0238">DNA-binding</keyword>
<dbReference type="VEuPathDB" id="FungiDB:Z518_02494"/>
<reference evidence="9 10" key="1">
    <citation type="submission" date="2015-01" db="EMBL/GenBank/DDBJ databases">
        <title>The Genome Sequence of Rhinocladiella mackenzie CBS 650.93.</title>
        <authorList>
            <consortium name="The Broad Institute Genomics Platform"/>
            <person name="Cuomo C."/>
            <person name="de Hoog S."/>
            <person name="Gorbushina A."/>
            <person name="Stielow B."/>
            <person name="Teixiera M."/>
            <person name="Abouelleil A."/>
            <person name="Chapman S.B."/>
            <person name="Priest M."/>
            <person name="Young S.K."/>
            <person name="Wortman J."/>
            <person name="Nusbaum C."/>
            <person name="Birren B."/>
        </authorList>
    </citation>
    <scope>NUCLEOTIDE SEQUENCE [LARGE SCALE GENOMIC DNA]</scope>
    <source>
        <strain evidence="9 10">CBS 650.93</strain>
    </source>
</reference>
<evidence type="ECO:0000256" key="5">
    <source>
        <dbReference type="ARBA" id="ARBA00023163"/>
    </source>
</evidence>
<dbReference type="GO" id="GO:0000981">
    <property type="term" value="F:DNA-binding transcription factor activity, RNA polymerase II-specific"/>
    <property type="evidence" value="ECO:0007669"/>
    <property type="project" value="InterPro"/>
</dbReference>
<dbReference type="SMART" id="SM00066">
    <property type="entry name" value="GAL4"/>
    <property type="match status" value="1"/>
</dbReference>
<evidence type="ECO:0000313" key="9">
    <source>
        <dbReference type="EMBL" id="KIX07840.1"/>
    </source>
</evidence>
<evidence type="ECO:0000313" key="10">
    <source>
        <dbReference type="Proteomes" id="UP000053617"/>
    </source>
</evidence>
<dbReference type="HOGENOM" id="CLU_006524_0_2_1"/>
<keyword evidence="10" id="KW-1185">Reference proteome</keyword>
<keyword evidence="6" id="KW-0539">Nucleus</keyword>
<dbReference type="PANTHER" id="PTHR31845">
    <property type="entry name" value="FINGER DOMAIN PROTEIN, PUTATIVE-RELATED"/>
    <property type="match status" value="1"/>
</dbReference>
<feature type="region of interest" description="Disordered" evidence="7">
    <location>
        <begin position="94"/>
        <end position="143"/>
    </location>
</feature>
<feature type="region of interest" description="Disordered" evidence="7">
    <location>
        <begin position="590"/>
        <end position="654"/>
    </location>
</feature>
<keyword evidence="3" id="KW-0805">Transcription regulation</keyword>
<comment type="subcellular location">
    <subcellularLocation>
        <location evidence="1">Nucleus</location>
    </subcellularLocation>
</comment>
<dbReference type="GO" id="GO:0000976">
    <property type="term" value="F:transcription cis-regulatory region binding"/>
    <property type="evidence" value="ECO:0007669"/>
    <property type="project" value="TreeGrafter"/>
</dbReference>
<feature type="compositionally biased region" description="Basic and acidic residues" evidence="7">
    <location>
        <begin position="125"/>
        <end position="138"/>
    </location>
</feature>
<dbReference type="Proteomes" id="UP000053617">
    <property type="component" value="Unassembled WGS sequence"/>
</dbReference>
<evidence type="ECO:0000256" key="1">
    <source>
        <dbReference type="ARBA" id="ARBA00004123"/>
    </source>
</evidence>
<feature type="region of interest" description="Disordered" evidence="7">
    <location>
        <begin position="1"/>
        <end position="28"/>
    </location>
</feature>
<accession>A0A0D2JF51</accession>
<evidence type="ECO:0000256" key="6">
    <source>
        <dbReference type="ARBA" id="ARBA00023242"/>
    </source>
</evidence>
<dbReference type="InterPro" id="IPR036864">
    <property type="entry name" value="Zn2-C6_fun-type_DNA-bd_sf"/>
</dbReference>
<feature type="compositionally biased region" description="Low complexity" evidence="7">
    <location>
        <begin position="614"/>
        <end position="627"/>
    </location>
</feature>